<dbReference type="GO" id="GO:0018104">
    <property type="term" value="P:peptidoglycan-protein cross-linking"/>
    <property type="evidence" value="ECO:0007669"/>
    <property type="project" value="TreeGrafter"/>
</dbReference>
<keyword evidence="3 6" id="KW-0133">Cell shape</keyword>
<keyword evidence="7" id="KW-0472">Membrane</keyword>
<sequence length="459" mass="52752">MKTKKKTKSTKPILISVLFLLLLVYFGMSFYYSKHFYYGSLINGIDYSGKTVKQIEDSISKKISDYSITLFGRNDVSDVITAKDFNYHYISDGQIQELKKEQNPFAWPFSFFNKKELSMEATTEFDEEMLTDAFSNLVFFKEENMVAPTDATIEYKNDSFQVIKETQGSYVKKKTLKKALWNAIDTNQSTLSLESFNCYKKPEITQNSKALKKALKKLNKYTNLTITYDFGSRSEVLNKEQLHSWVTYDKDFNVSIDPNKVTEYVNYLNYHYTTFGIPRQFTKHNGKEITIRGGDYGWWINRSKEAEELTQVIKAGKSVTRTPVYYQTAASRELDDIGNSYVEIDLSKQHLWVFKNGKKMIDSKIVTGNVARNFGTPKGAYSITYKERDATLVGENYSSPVSYWMPFNGNIGMHDAGWRNKFGGDIYKTRGSHGCVNLPPQKAAKIFDIIEKGTPVIVY</sequence>
<name>A0A6L5XXN6_9FIRM</name>
<dbReference type="Gene3D" id="2.40.440.10">
    <property type="entry name" value="L,D-transpeptidase catalytic domain-like"/>
    <property type="match status" value="1"/>
</dbReference>
<keyword evidence="7" id="KW-1133">Transmembrane helix</keyword>
<evidence type="ECO:0000256" key="6">
    <source>
        <dbReference type="PROSITE-ProRule" id="PRU01373"/>
    </source>
</evidence>
<reference evidence="9 10" key="1">
    <citation type="submission" date="2019-08" db="EMBL/GenBank/DDBJ databases">
        <title>In-depth cultivation of the pig gut microbiome towards novel bacterial diversity and tailored functional studies.</title>
        <authorList>
            <person name="Wylensek D."/>
            <person name="Hitch T.C.A."/>
            <person name="Clavel T."/>
        </authorList>
    </citation>
    <scope>NUCLEOTIDE SEQUENCE [LARGE SCALE GENOMIC DNA]</scope>
    <source>
        <strain evidence="9 10">WCA-693-APC-MOT-I</strain>
    </source>
</reference>
<gene>
    <name evidence="9" type="ORF">FYJ58_04090</name>
</gene>
<evidence type="ECO:0000256" key="1">
    <source>
        <dbReference type="ARBA" id="ARBA00004752"/>
    </source>
</evidence>
<comment type="pathway">
    <text evidence="1 6">Cell wall biogenesis; peptidoglycan biosynthesis.</text>
</comment>
<dbReference type="AlphaFoldDB" id="A0A6L5XXN6"/>
<dbReference type="SUPFAM" id="SSF141523">
    <property type="entry name" value="L,D-transpeptidase catalytic domain-like"/>
    <property type="match status" value="1"/>
</dbReference>
<evidence type="ECO:0000313" key="10">
    <source>
        <dbReference type="Proteomes" id="UP000482209"/>
    </source>
</evidence>
<dbReference type="UniPathway" id="UPA00219"/>
<evidence type="ECO:0000256" key="5">
    <source>
        <dbReference type="ARBA" id="ARBA00023316"/>
    </source>
</evidence>
<dbReference type="SUPFAM" id="SSF143985">
    <property type="entry name" value="L,D-transpeptidase pre-catalytic domain-like"/>
    <property type="match status" value="1"/>
</dbReference>
<evidence type="ECO:0000259" key="8">
    <source>
        <dbReference type="PROSITE" id="PS52029"/>
    </source>
</evidence>
<feature type="active site" description="Nucleophile" evidence="6">
    <location>
        <position position="435"/>
    </location>
</feature>
<dbReference type="GO" id="GO:0071555">
    <property type="term" value="P:cell wall organization"/>
    <property type="evidence" value="ECO:0007669"/>
    <property type="project" value="UniProtKB-UniRule"/>
</dbReference>
<dbReference type="GO" id="GO:0016740">
    <property type="term" value="F:transferase activity"/>
    <property type="evidence" value="ECO:0007669"/>
    <property type="project" value="UniProtKB-KW"/>
</dbReference>
<organism evidence="9 10">
    <name type="scientific">Velocimicrobium porci</name>
    <dbReference type="NCBI Taxonomy" id="2606634"/>
    <lineage>
        <taxon>Bacteria</taxon>
        <taxon>Bacillati</taxon>
        <taxon>Bacillota</taxon>
        <taxon>Clostridia</taxon>
        <taxon>Lachnospirales</taxon>
        <taxon>Lachnospiraceae</taxon>
        <taxon>Velocimicrobium</taxon>
    </lineage>
</organism>
<evidence type="ECO:0000256" key="2">
    <source>
        <dbReference type="ARBA" id="ARBA00022679"/>
    </source>
</evidence>
<dbReference type="GO" id="GO:0071972">
    <property type="term" value="F:peptidoglycan L,D-transpeptidase activity"/>
    <property type="evidence" value="ECO:0007669"/>
    <property type="project" value="TreeGrafter"/>
</dbReference>
<dbReference type="InterPro" id="IPR022029">
    <property type="entry name" value="YoaR-like_PG-bd"/>
</dbReference>
<evidence type="ECO:0000256" key="3">
    <source>
        <dbReference type="ARBA" id="ARBA00022960"/>
    </source>
</evidence>
<dbReference type="CDD" id="cd16913">
    <property type="entry name" value="YkuD_like"/>
    <property type="match status" value="1"/>
</dbReference>
<comment type="caution">
    <text evidence="9">The sequence shown here is derived from an EMBL/GenBank/DDBJ whole genome shotgun (WGS) entry which is preliminary data.</text>
</comment>
<dbReference type="InterPro" id="IPR038054">
    <property type="entry name" value="LD_TPept-like_central_sf"/>
</dbReference>
<dbReference type="PANTHER" id="PTHR30582">
    <property type="entry name" value="L,D-TRANSPEPTIDASE"/>
    <property type="match status" value="1"/>
</dbReference>
<evidence type="ECO:0000256" key="4">
    <source>
        <dbReference type="ARBA" id="ARBA00022984"/>
    </source>
</evidence>
<dbReference type="InterPro" id="IPR038063">
    <property type="entry name" value="Transpep_catalytic_dom"/>
</dbReference>
<protein>
    <submittedName>
        <fullName evidence="9">L,D-transpeptidase family protein</fullName>
    </submittedName>
</protein>
<dbReference type="Gene3D" id="3.10.20.800">
    <property type="match status" value="1"/>
</dbReference>
<dbReference type="EMBL" id="VUMT01000004">
    <property type="protein sequence ID" value="MSS63058.1"/>
    <property type="molecule type" value="Genomic_DNA"/>
</dbReference>
<feature type="active site" description="Proton donor/acceptor" evidence="6">
    <location>
        <position position="414"/>
    </location>
</feature>
<keyword evidence="4 6" id="KW-0573">Peptidoglycan synthesis</keyword>
<dbReference type="GO" id="GO:0008360">
    <property type="term" value="P:regulation of cell shape"/>
    <property type="evidence" value="ECO:0007669"/>
    <property type="project" value="UniProtKB-UniRule"/>
</dbReference>
<dbReference type="InterPro" id="IPR005490">
    <property type="entry name" value="LD_TPept_cat_dom"/>
</dbReference>
<dbReference type="PROSITE" id="PS52029">
    <property type="entry name" value="LD_TPASE"/>
    <property type="match status" value="1"/>
</dbReference>
<keyword evidence="7" id="KW-0812">Transmembrane</keyword>
<evidence type="ECO:0000313" key="9">
    <source>
        <dbReference type="EMBL" id="MSS63058.1"/>
    </source>
</evidence>
<dbReference type="InterPro" id="IPR050979">
    <property type="entry name" value="LD-transpeptidase"/>
</dbReference>
<proteinExistence type="predicted"/>
<accession>A0A6L5XXN6</accession>
<dbReference type="PANTHER" id="PTHR30582:SF33">
    <property type="entry name" value="EXPORTED PROTEIN"/>
    <property type="match status" value="1"/>
</dbReference>
<dbReference type="Proteomes" id="UP000482209">
    <property type="component" value="Unassembled WGS sequence"/>
</dbReference>
<dbReference type="Pfam" id="PF03734">
    <property type="entry name" value="YkuD"/>
    <property type="match status" value="1"/>
</dbReference>
<keyword evidence="10" id="KW-1185">Reference proteome</keyword>
<keyword evidence="2" id="KW-0808">Transferase</keyword>
<dbReference type="RefSeq" id="WP_154517627.1">
    <property type="nucleotide sequence ID" value="NZ_VUMT01000004.1"/>
</dbReference>
<keyword evidence="5 6" id="KW-0961">Cell wall biogenesis/degradation</keyword>
<feature type="domain" description="L,D-TPase catalytic" evidence="8">
    <location>
        <begin position="340"/>
        <end position="459"/>
    </location>
</feature>
<dbReference type="GO" id="GO:0005576">
    <property type="term" value="C:extracellular region"/>
    <property type="evidence" value="ECO:0007669"/>
    <property type="project" value="TreeGrafter"/>
</dbReference>
<feature type="transmembrane region" description="Helical" evidence="7">
    <location>
        <begin position="12"/>
        <end position="32"/>
    </location>
</feature>
<dbReference type="Pfam" id="PF12229">
    <property type="entry name" value="PG_binding_4"/>
    <property type="match status" value="2"/>
</dbReference>
<evidence type="ECO:0000256" key="7">
    <source>
        <dbReference type="SAM" id="Phobius"/>
    </source>
</evidence>